<feature type="compositionally biased region" description="Polar residues" evidence="1">
    <location>
        <begin position="169"/>
        <end position="179"/>
    </location>
</feature>
<evidence type="ECO:0000313" key="2">
    <source>
        <dbReference type="EMBL" id="OQO09296.1"/>
    </source>
</evidence>
<name>A0A1V8TD41_9PEZI</name>
<organism evidence="2 3">
    <name type="scientific">Cryoendolithus antarcticus</name>
    <dbReference type="NCBI Taxonomy" id="1507870"/>
    <lineage>
        <taxon>Eukaryota</taxon>
        <taxon>Fungi</taxon>
        <taxon>Dikarya</taxon>
        <taxon>Ascomycota</taxon>
        <taxon>Pezizomycotina</taxon>
        <taxon>Dothideomycetes</taxon>
        <taxon>Dothideomycetidae</taxon>
        <taxon>Cladosporiales</taxon>
        <taxon>Cladosporiaceae</taxon>
        <taxon>Cryoendolithus</taxon>
    </lineage>
</organism>
<proteinExistence type="predicted"/>
<gene>
    <name evidence="2" type="ORF">B0A48_04694</name>
</gene>
<feature type="region of interest" description="Disordered" evidence="1">
    <location>
        <begin position="164"/>
        <end position="183"/>
    </location>
</feature>
<feature type="compositionally biased region" description="Acidic residues" evidence="1">
    <location>
        <begin position="466"/>
        <end position="482"/>
    </location>
</feature>
<evidence type="ECO:0000313" key="3">
    <source>
        <dbReference type="Proteomes" id="UP000192596"/>
    </source>
</evidence>
<accession>A0A1V8TD41</accession>
<feature type="compositionally biased region" description="Basic and acidic residues" evidence="1">
    <location>
        <begin position="66"/>
        <end position="80"/>
    </location>
</feature>
<dbReference type="Proteomes" id="UP000192596">
    <property type="component" value="Unassembled WGS sequence"/>
</dbReference>
<sequence>MDNTSDDVWPLDFPLKSAMSYERDHVDPMRKMVDDIRAADKEDMALKPQYDAILARVGELALHIETRKPEDEGKGKERVVTRGGTPWQGLLSDNSRPGSSGGATAYSGTSGPGLGEGEEPGSDDIEKQPGTSVMGTSVYGAMDEVVRENEARWASIGRGGDGQSFLDWNETTRGSSPTRAQGDFDGAMYMGGGSSDYGGPASADLRKRGRNDTDVSTYVDASSEKRVKPTAVDVEIIPSAGDIQLLLPGEYETPIDWDAAVEAGWIIPLNSSYTQDPLTQESPDEPLNDVLSPELRSVIMQFWDYLVKESDKHADKPATKNKNRKKGWVKPPHHVKQWMAVDRFKGGDLEQTRCARMACVGRRASVRKGKQSLTEACDDCVRMRNPCITTTGWGAGGHLLVLPQQGMSDEKAYAYCLPDVKKVQVVAEEAEESEVEAGDAGEEGDAGAGQVGGSEDTEMSGTGAAEESEVAGDGDEGMGEID</sequence>
<feature type="region of interest" description="Disordered" evidence="1">
    <location>
        <begin position="428"/>
        <end position="482"/>
    </location>
</feature>
<reference evidence="3" key="1">
    <citation type="submission" date="2017-03" db="EMBL/GenBank/DDBJ databases">
        <title>Genomes of endolithic fungi from Antarctica.</title>
        <authorList>
            <person name="Coleine C."/>
            <person name="Masonjones S."/>
            <person name="Stajich J.E."/>
        </authorList>
    </citation>
    <scope>NUCLEOTIDE SEQUENCE [LARGE SCALE GENOMIC DNA]</scope>
    <source>
        <strain evidence="3">CCFEE 5527</strain>
    </source>
</reference>
<feature type="region of interest" description="Disordered" evidence="1">
    <location>
        <begin position="66"/>
        <end position="135"/>
    </location>
</feature>
<dbReference type="AlphaFoldDB" id="A0A1V8TD41"/>
<feature type="compositionally biased region" description="Acidic residues" evidence="1">
    <location>
        <begin position="428"/>
        <end position="445"/>
    </location>
</feature>
<dbReference type="EMBL" id="NAJO01000010">
    <property type="protein sequence ID" value="OQO09296.1"/>
    <property type="molecule type" value="Genomic_DNA"/>
</dbReference>
<dbReference type="InParanoid" id="A0A1V8TD41"/>
<keyword evidence="3" id="KW-1185">Reference proteome</keyword>
<comment type="caution">
    <text evidence="2">The sequence shown here is derived from an EMBL/GenBank/DDBJ whole genome shotgun (WGS) entry which is preliminary data.</text>
</comment>
<protein>
    <submittedName>
        <fullName evidence="2">Uncharacterized protein</fullName>
    </submittedName>
</protein>
<evidence type="ECO:0000256" key="1">
    <source>
        <dbReference type="SAM" id="MobiDB-lite"/>
    </source>
</evidence>